<organism evidence="2 3">
    <name type="scientific">Jeotgalicoccus meleagridis</name>
    <dbReference type="NCBI Taxonomy" id="2759181"/>
    <lineage>
        <taxon>Bacteria</taxon>
        <taxon>Bacillati</taxon>
        <taxon>Bacillota</taxon>
        <taxon>Bacilli</taxon>
        <taxon>Bacillales</taxon>
        <taxon>Staphylococcaceae</taxon>
        <taxon>Jeotgalicoccus</taxon>
    </lineage>
</organism>
<reference evidence="2 3" key="1">
    <citation type="submission" date="2020-07" db="EMBL/GenBank/DDBJ databases">
        <authorList>
            <person name="Criscuolo A."/>
        </authorList>
    </citation>
    <scope>NUCLEOTIDE SEQUENCE [LARGE SCALE GENOMIC DNA]</scope>
    <source>
        <strain evidence="2">CIP111649</strain>
    </source>
</reference>
<dbReference type="AlphaFoldDB" id="A0A6V7REQ0"/>
<proteinExistence type="predicted"/>
<dbReference type="SUPFAM" id="SSF89550">
    <property type="entry name" value="PHP domain-like"/>
    <property type="match status" value="1"/>
</dbReference>
<dbReference type="GO" id="GO:0035312">
    <property type="term" value="F:5'-3' DNA exonuclease activity"/>
    <property type="evidence" value="ECO:0007669"/>
    <property type="project" value="TreeGrafter"/>
</dbReference>
<accession>A0A6V7REQ0</accession>
<evidence type="ECO:0000259" key="1">
    <source>
        <dbReference type="SMART" id="SM00481"/>
    </source>
</evidence>
<dbReference type="InterPro" id="IPR004013">
    <property type="entry name" value="PHP_dom"/>
</dbReference>
<evidence type="ECO:0000313" key="2">
    <source>
        <dbReference type="EMBL" id="CAD2075619.1"/>
    </source>
</evidence>
<dbReference type="EMBL" id="CAJEWD010000006">
    <property type="protein sequence ID" value="CAD2075619.1"/>
    <property type="molecule type" value="Genomic_DNA"/>
</dbReference>
<comment type="caution">
    <text evidence="2">The sequence shown here is derived from an EMBL/GenBank/DDBJ whole genome shotgun (WGS) entry which is preliminary data.</text>
</comment>
<dbReference type="Gene3D" id="3.20.20.140">
    <property type="entry name" value="Metal-dependent hydrolases"/>
    <property type="match status" value="1"/>
</dbReference>
<sequence length="276" mass="31663">MTKIDLHVHSDFSDGNDSVNKVLDLAKSRDVTMLSFVDHDTNLTYNEALPYAKSLGIDLIPGIEISAYDYKRKRKVHILAYQYDLEATNIKKLTEPLLNRRHQHSLSQIDKIREYGIDVDMDKVMETVGPLGVVYKQHIMHAICDEHYTDPRYTTKYRTLFKNQGPASGDIAYIDCLDALKAIRLDKGLAVIAHPGQLNSYELIEEYHEYIDGVEKYHPDHNQEDYDKVDALVDKYDFFITGGSDYHGDFGATVEIGIDSELLRETEHYLDKINLC</sequence>
<dbReference type="RefSeq" id="WP_185125436.1">
    <property type="nucleotide sequence ID" value="NZ_CAJEWD010000006.1"/>
</dbReference>
<protein>
    <submittedName>
        <fullName evidence="2">PHP domain protein</fullName>
    </submittedName>
</protein>
<feature type="domain" description="Polymerase/histidinol phosphatase N-terminal" evidence="1">
    <location>
        <begin position="4"/>
        <end position="69"/>
    </location>
</feature>
<name>A0A6V7REQ0_9STAP</name>
<keyword evidence="3" id="KW-1185">Reference proteome</keyword>
<dbReference type="GO" id="GO:0004534">
    <property type="term" value="F:5'-3' RNA exonuclease activity"/>
    <property type="evidence" value="ECO:0007669"/>
    <property type="project" value="TreeGrafter"/>
</dbReference>
<gene>
    <name evidence="2" type="ORF">JEODO184_00910</name>
</gene>
<dbReference type="InterPro" id="IPR052018">
    <property type="entry name" value="PHP_domain"/>
</dbReference>
<dbReference type="InterPro" id="IPR016195">
    <property type="entry name" value="Pol/histidinol_Pase-like"/>
</dbReference>
<dbReference type="CDD" id="cd07438">
    <property type="entry name" value="PHP_HisPPase_AMP"/>
    <property type="match status" value="1"/>
</dbReference>
<dbReference type="PANTHER" id="PTHR42924">
    <property type="entry name" value="EXONUCLEASE"/>
    <property type="match status" value="1"/>
</dbReference>
<dbReference type="SMART" id="SM00481">
    <property type="entry name" value="POLIIIAc"/>
    <property type="match status" value="1"/>
</dbReference>
<dbReference type="Gene3D" id="1.10.150.650">
    <property type="match status" value="1"/>
</dbReference>
<dbReference type="InterPro" id="IPR003141">
    <property type="entry name" value="Pol/His_phosphatase_N"/>
</dbReference>
<dbReference type="Pfam" id="PF02811">
    <property type="entry name" value="PHP"/>
    <property type="match status" value="1"/>
</dbReference>
<dbReference type="PANTHER" id="PTHR42924:SF3">
    <property type="entry name" value="POLYMERASE_HISTIDINOL PHOSPHATASE N-TERMINAL DOMAIN-CONTAINING PROTEIN"/>
    <property type="match status" value="1"/>
</dbReference>
<evidence type="ECO:0000313" key="3">
    <source>
        <dbReference type="Proteomes" id="UP000589351"/>
    </source>
</evidence>
<dbReference type="Proteomes" id="UP000589351">
    <property type="component" value="Unassembled WGS sequence"/>
</dbReference>